<gene>
    <name evidence="1" type="ORF">RPERSI_LOCUS24554</name>
</gene>
<feature type="non-terminal residue" evidence="1">
    <location>
        <position position="1"/>
    </location>
</feature>
<accession>A0ACA9RZT9</accession>
<keyword evidence="2" id="KW-1185">Reference proteome</keyword>
<dbReference type="Proteomes" id="UP000789920">
    <property type="component" value="Unassembled WGS sequence"/>
</dbReference>
<sequence length="51" mass="5880">NAPVQAQKNENEPLFLPADKSERPANSTRSKKRYVEDSTFQDLLEEERTSD</sequence>
<organism evidence="1 2">
    <name type="scientific">Racocetra persica</name>
    <dbReference type="NCBI Taxonomy" id="160502"/>
    <lineage>
        <taxon>Eukaryota</taxon>
        <taxon>Fungi</taxon>
        <taxon>Fungi incertae sedis</taxon>
        <taxon>Mucoromycota</taxon>
        <taxon>Glomeromycotina</taxon>
        <taxon>Glomeromycetes</taxon>
        <taxon>Diversisporales</taxon>
        <taxon>Gigasporaceae</taxon>
        <taxon>Racocetra</taxon>
    </lineage>
</organism>
<name>A0ACA9RZT9_9GLOM</name>
<proteinExistence type="predicted"/>
<comment type="caution">
    <text evidence="1">The sequence shown here is derived from an EMBL/GenBank/DDBJ whole genome shotgun (WGS) entry which is preliminary data.</text>
</comment>
<evidence type="ECO:0000313" key="1">
    <source>
        <dbReference type="EMBL" id="CAG8816875.1"/>
    </source>
</evidence>
<protein>
    <submittedName>
        <fullName evidence="1">26043_t:CDS:1</fullName>
    </submittedName>
</protein>
<evidence type="ECO:0000313" key="2">
    <source>
        <dbReference type="Proteomes" id="UP000789920"/>
    </source>
</evidence>
<reference evidence="1" key="1">
    <citation type="submission" date="2021-06" db="EMBL/GenBank/DDBJ databases">
        <authorList>
            <person name="Kallberg Y."/>
            <person name="Tangrot J."/>
            <person name="Rosling A."/>
        </authorList>
    </citation>
    <scope>NUCLEOTIDE SEQUENCE</scope>
    <source>
        <strain evidence="1">MA461A</strain>
    </source>
</reference>
<dbReference type="EMBL" id="CAJVQC010079113">
    <property type="protein sequence ID" value="CAG8816875.1"/>
    <property type="molecule type" value="Genomic_DNA"/>
</dbReference>